<feature type="transmembrane region" description="Helical" evidence="2">
    <location>
        <begin position="59"/>
        <end position="80"/>
    </location>
</feature>
<dbReference type="Pfam" id="PF02325">
    <property type="entry name" value="CCB3_YggT"/>
    <property type="match status" value="1"/>
</dbReference>
<dbReference type="EMBL" id="NZEX01000077">
    <property type="protein sequence ID" value="MAH63108.1"/>
    <property type="molecule type" value="Genomic_DNA"/>
</dbReference>
<feature type="transmembrane region" description="Helical" evidence="2">
    <location>
        <begin position="12"/>
        <end position="31"/>
    </location>
</feature>
<sequence length="83" mass="9250">MPSTLTQLVDALLGAYSLILLGKAIVSWFPVNPHNPIVRFLDRLTEPVLTQVRKKVPPLAGMDLSVVLVLIVISILRNMIWSF</sequence>
<comment type="caution">
    <text evidence="3">The sequence shown here is derived from an EMBL/GenBank/DDBJ whole genome shotgun (WGS) entry which is preliminary data.</text>
</comment>
<dbReference type="Proteomes" id="UP000226525">
    <property type="component" value="Unassembled WGS sequence"/>
</dbReference>
<dbReference type="AlphaFoldDB" id="A0A2D6YIS3"/>
<dbReference type="InterPro" id="IPR003425">
    <property type="entry name" value="CCB3/YggT"/>
</dbReference>
<keyword evidence="2" id="KW-0472">Membrane</keyword>
<reference evidence="4" key="1">
    <citation type="submission" date="2017-09" db="EMBL/GenBank/DDBJ databases">
        <title>The Reconstruction of 2,631 Draft Metagenome-Assembled Genomes from the Global Oceans.</title>
        <authorList>
            <person name="Tully B.J."/>
            <person name="Graham E.D."/>
            <person name="Heidelberg J.F."/>
        </authorList>
    </citation>
    <scope>NUCLEOTIDE SEQUENCE [LARGE SCALE GENOMIC DNA]</scope>
</reference>
<accession>A0A2D6YIS3</accession>
<evidence type="ECO:0000313" key="3">
    <source>
        <dbReference type="EMBL" id="MAH63108.1"/>
    </source>
</evidence>
<organism evidence="3 4">
    <name type="scientific">SAR324 cluster bacterium</name>
    <dbReference type="NCBI Taxonomy" id="2024889"/>
    <lineage>
        <taxon>Bacteria</taxon>
        <taxon>Deltaproteobacteria</taxon>
        <taxon>SAR324 cluster</taxon>
    </lineage>
</organism>
<evidence type="ECO:0000256" key="2">
    <source>
        <dbReference type="SAM" id="Phobius"/>
    </source>
</evidence>
<proteinExistence type="inferred from homology"/>
<dbReference type="GO" id="GO:0016020">
    <property type="term" value="C:membrane"/>
    <property type="evidence" value="ECO:0007669"/>
    <property type="project" value="InterPro"/>
</dbReference>
<dbReference type="PANTHER" id="PTHR33219:SF14">
    <property type="entry name" value="PROTEIN COFACTOR ASSEMBLY OF COMPLEX C SUBUNIT B CCB3, CHLOROPLASTIC-RELATED"/>
    <property type="match status" value="1"/>
</dbReference>
<name>A0A2D6YIS3_9DELT</name>
<keyword evidence="2" id="KW-0812">Transmembrane</keyword>
<comment type="similarity">
    <text evidence="1">Belongs to the YggT family.</text>
</comment>
<evidence type="ECO:0000256" key="1">
    <source>
        <dbReference type="ARBA" id="ARBA00010894"/>
    </source>
</evidence>
<evidence type="ECO:0000313" key="4">
    <source>
        <dbReference type="Proteomes" id="UP000226525"/>
    </source>
</evidence>
<dbReference type="PANTHER" id="PTHR33219">
    <property type="entry name" value="YLMG HOMOLOG PROTEIN 2, CHLOROPLASTIC"/>
    <property type="match status" value="1"/>
</dbReference>
<protein>
    <recommendedName>
        <fullName evidence="5">YggT family protein</fullName>
    </recommendedName>
</protein>
<gene>
    <name evidence="3" type="ORF">CMN54_06645</name>
</gene>
<evidence type="ECO:0008006" key="5">
    <source>
        <dbReference type="Google" id="ProtNLM"/>
    </source>
</evidence>
<keyword evidence="2" id="KW-1133">Transmembrane helix</keyword>